<reference evidence="1" key="1">
    <citation type="submission" date="2022-01" db="EMBL/GenBank/DDBJ databases">
        <authorList>
            <person name="King R."/>
        </authorList>
    </citation>
    <scope>NUCLEOTIDE SEQUENCE</scope>
</reference>
<evidence type="ECO:0000313" key="2">
    <source>
        <dbReference type="Proteomes" id="UP001152798"/>
    </source>
</evidence>
<proteinExistence type="predicted"/>
<sequence length="60" mass="6611">MFATDIKLTPQKNIEMGLVTAGKVEDIARQNATIGDCSELQTIEKLPGEPIRSLRRNNAI</sequence>
<evidence type="ECO:0000313" key="1">
    <source>
        <dbReference type="EMBL" id="CAH1394600.1"/>
    </source>
</evidence>
<dbReference type="EMBL" id="OV725079">
    <property type="protein sequence ID" value="CAH1394600.1"/>
    <property type="molecule type" value="Genomic_DNA"/>
</dbReference>
<protein>
    <submittedName>
        <fullName evidence="1">Uncharacterized protein</fullName>
    </submittedName>
</protein>
<gene>
    <name evidence="1" type="ORF">NEZAVI_LOCUS5068</name>
</gene>
<dbReference type="AlphaFoldDB" id="A0A9P0EDQ7"/>
<organism evidence="1 2">
    <name type="scientific">Nezara viridula</name>
    <name type="common">Southern green stink bug</name>
    <name type="synonym">Cimex viridulus</name>
    <dbReference type="NCBI Taxonomy" id="85310"/>
    <lineage>
        <taxon>Eukaryota</taxon>
        <taxon>Metazoa</taxon>
        <taxon>Ecdysozoa</taxon>
        <taxon>Arthropoda</taxon>
        <taxon>Hexapoda</taxon>
        <taxon>Insecta</taxon>
        <taxon>Pterygota</taxon>
        <taxon>Neoptera</taxon>
        <taxon>Paraneoptera</taxon>
        <taxon>Hemiptera</taxon>
        <taxon>Heteroptera</taxon>
        <taxon>Panheteroptera</taxon>
        <taxon>Pentatomomorpha</taxon>
        <taxon>Pentatomoidea</taxon>
        <taxon>Pentatomidae</taxon>
        <taxon>Pentatominae</taxon>
        <taxon>Nezara</taxon>
    </lineage>
</organism>
<accession>A0A9P0EDQ7</accession>
<name>A0A9P0EDQ7_NEZVI</name>
<keyword evidence="2" id="KW-1185">Reference proteome</keyword>
<dbReference type="Proteomes" id="UP001152798">
    <property type="component" value="Chromosome 3"/>
</dbReference>